<dbReference type="OrthoDB" id="2019556at2759"/>
<dbReference type="RefSeq" id="XP_013243665.1">
    <property type="nucleotide sequence ID" value="XM_013388211.1"/>
</dbReference>
<dbReference type="GO" id="GO:0015230">
    <property type="term" value="F:FAD transmembrane transporter activity"/>
    <property type="evidence" value="ECO:0007669"/>
    <property type="project" value="TreeGrafter"/>
</dbReference>
<evidence type="ECO:0000256" key="6">
    <source>
        <dbReference type="ARBA" id="ARBA00022989"/>
    </source>
</evidence>
<dbReference type="AlphaFoldDB" id="A0A066W6V4"/>
<keyword evidence="4 9" id="KW-0812">Transmembrane</keyword>
<comment type="subcellular location">
    <subcellularLocation>
        <location evidence="1">Peroxisome membrane</location>
        <topology evidence="1">Multi-pass membrane protein</topology>
    </subcellularLocation>
</comment>
<evidence type="ECO:0000256" key="7">
    <source>
        <dbReference type="ARBA" id="ARBA00023136"/>
    </source>
</evidence>
<evidence type="ECO:0000256" key="9">
    <source>
        <dbReference type="PROSITE-ProRule" id="PRU00282"/>
    </source>
</evidence>
<dbReference type="GO" id="GO:0015228">
    <property type="term" value="F:coenzyme A transmembrane transporter activity"/>
    <property type="evidence" value="ECO:0007669"/>
    <property type="project" value="TreeGrafter"/>
</dbReference>
<dbReference type="InterPro" id="IPR018108">
    <property type="entry name" value="MCP_transmembrane"/>
</dbReference>
<evidence type="ECO:0000256" key="11">
    <source>
        <dbReference type="SAM" id="MobiDB-lite"/>
    </source>
</evidence>
<dbReference type="STRING" id="1037660.A0A066W6V4"/>
<dbReference type="HOGENOM" id="CLU_015166_6_3_1"/>
<keyword evidence="6 12" id="KW-1133">Transmembrane helix</keyword>
<evidence type="ECO:0000256" key="3">
    <source>
        <dbReference type="ARBA" id="ARBA00022448"/>
    </source>
</evidence>
<evidence type="ECO:0000256" key="8">
    <source>
        <dbReference type="ARBA" id="ARBA00023140"/>
    </source>
</evidence>
<evidence type="ECO:0000313" key="14">
    <source>
        <dbReference type="Proteomes" id="UP000027361"/>
    </source>
</evidence>
<feature type="repeat" description="Solcar" evidence="9">
    <location>
        <begin position="244"/>
        <end position="331"/>
    </location>
</feature>
<dbReference type="GO" id="GO:0005778">
    <property type="term" value="C:peroxisomal membrane"/>
    <property type="evidence" value="ECO:0007669"/>
    <property type="project" value="UniProtKB-SubCell"/>
</dbReference>
<keyword evidence="3 10" id="KW-0813">Transport</keyword>
<dbReference type="GO" id="GO:0051724">
    <property type="term" value="F:NAD transmembrane transporter activity"/>
    <property type="evidence" value="ECO:0007669"/>
    <property type="project" value="TreeGrafter"/>
</dbReference>
<dbReference type="InParanoid" id="A0A066W6V4"/>
<feature type="region of interest" description="Disordered" evidence="11">
    <location>
        <begin position="147"/>
        <end position="166"/>
    </location>
</feature>
<dbReference type="GO" id="GO:0005347">
    <property type="term" value="F:ATP transmembrane transporter activity"/>
    <property type="evidence" value="ECO:0007669"/>
    <property type="project" value="TreeGrafter"/>
</dbReference>
<dbReference type="EMBL" id="JMSN01000033">
    <property type="protein sequence ID" value="KDN46799.1"/>
    <property type="molecule type" value="Genomic_DNA"/>
</dbReference>
<reference evidence="13 14" key="1">
    <citation type="submission" date="2014-05" db="EMBL/GenBank/DDBJ databases">
        <title>Draft genome sequence of a rare smut relative, Tilletiaria anomala UBC 951.</title>
        <authorList>
            <consortium name="DOE Joint Genome Institute"/>
            <person name="Toome M."/>
            <person name="Kuo A."/>
            <person name="Henrissat B."/>
            <person name="Lipzen A."/>
            <person name="Tritt A."/>
            <person name="Yoshinaga Y."/>
            <person name="Zane M."/>
            <person name="Barry K."/>
            <person name="Grigoriev I.V."/>
            <person name="Spatafora J.W."/>
            <person name="Aimea M.C."/>
        </authorList>
    </citation>
    <scope>NUCLEOTIDE SEQUENCE [LARGE SCALE GENOMIC DNA]</scope>
    <source>
        <strain evidence="13 14">UBC 951</strain>
    </source>
</reference>
<dbReference type="InterPro" id="IPR052217">
    <property type="entry name" value="Mito/Peroxisomal_Carrier"/>
</dbReference>
<dbReference type="PANTHER" id="PTHR45939:SF5">
    <property type="entry name" value="PEROXISOMAL MEMBRANE PROTEIN PMP34"/>
    <property type="match status" value="1"/>
</dbReference>
<accession>A0A066W6V4</accession>
<gene>
    <name evidence="13" type="ORF">K437DRAFT_256075</name>
</gene>
<evidence type="ECO:0000313" key="13">
    <source>
        <dbReference type="EMBL" id="KDN46799.1"/>
    </source>
</evidence>
<comment type="similarity">
    <text evidence="2 10">Belongs to the mitochondrial carrier (TC 2.A.29) family.</text>
</comment>
<proteinExistence type="inferred from homology"/>
<evidence type="ECO:0000256" key="10">
    <source>
        <dbReference type="RuleBase" id="RU000488"/>
    </source>
</evidence>
<keyword evidence="8" id="KW-0576">Peroxisome</keyword>
<dbReference type="PANTHER" id="PTHR45939">
    <property type="entry name" value="PEROXISOMAL MEMBRANE PROTEIN PMP34-RELATED"/>
    <property type="match status" value="1"/>
</dbReference>
<feature type="repeat" description="Solcar" evidence="9">
    <location>
        <begin position="3"/>
        <end position="89"/>
    </location>
</feature>
<dbReference type="PROSITE" id="PS50920">
    <property type="entry name" value="SOLCAR"/>
    <property type="match status" value="3"/>
</dbReference>
<evidence type="ECO:0000256" key="2">
    <source>
        <dbReference type="ARBA" id="ARBA00006375"/>
    </source>
</evidence>
<evidence type="ECO:0000256" key="12">
    <source>
        <dbReference type="SAM" id="Phobius"/>
    </source>
</evidence>
<sequence>MPNDSFIHACAGGVGGMIAMTSTYPLLTISMRAAVDASKKKEETLLASARKIIAKEGIKGLYAGLDSSLIGIGVTNFVYYYFFERCRDAILKSKQKVAAASATIVAAGVLTTAESMLAGLIAGVATSILSNPIWVINTRQAVRAEVPRDSAEGSSSSRNKPGSYAAAAGGSAKKAVVVRKMGFLATMQHIVRTDGVLALWRGIGPALVLVINPILQYTAFEQLKNWVVKSRLARAPAGTKNVALNDVDFFVLGALSKLVATSITYPQIVIKSRQQSGVNEKGKSNNVWTAMTDVVQHEGIAGLYRGISSKLLQSVLTAAILFMSKERVFDLTKKALSPAVAAAGSVKV</sequence>
<dbReference type="Gene3D" id="1.50.40.10">
    <property type="entry name" value="Mitochondrial carrier domain"/>
    <property type="match status" value="2"/>
</dbReference>
<comment type="caution">
    <text evidence="13">The sequence shown here is derived from an EMBL/GenBank/DDBJ whole genome shotgun (WGS) entry which is preliminary data.</text>
</comment>
<name>A0A066W6V4_TILAU</name>
<dbReference type="Pfam" id="PF00153">
    <property type="entry name" value="Mito_carr"/>
    <property type="match status" value="3"/>
</dbReference>
<dbReference type="SUPFAM" id="SSF103506">
    <property type="entry name" value="Mitochondrial carrier"/>
    <property type="match status" value="1"/>
</dbReference>
<evidence type="ECO:0000256" key="1">
    <source>
        <dbReference type="ARBA" id="ARBA00004585"/>
    </source>
</evidence>
<keyword evidence="7 9" id="KW-0472">Membrane</keyword>
<feature type="repeat" description="Solcar" evidence="9">
    <location>
        <begin position="110"/>
        <end position="226"/>
    </location>
</feature>
<dbReference type="GO" id="GO:0080122">
    <property type="term" value="F:AMP transmembrane transporter activity"/>
    <property type="evidence" value="ECO:0007669"/>
    <property type="project" value="TreeGrafter"/>
</dbReference>
<dbReference type="GO" id="GO:0015217">
    <property type="term" value="F:ADP transmembrane transporter activity"/>
    <property type="evidence" value="ECO:0007669"/>
    <property type="project" value="TreeGrafter"/>
</dbReference>
<feature type="transmembrane region" description="Helical" evidence="12">
    <location>
        <begin position="6"/>
        <end position="27"/>
    </location>
</feature>
<dbReference type="InterPro" id="IPR023395">
    <property type="entry name" value="MCP_dom_sf"/>
</dbReference>
<dbReference type="GeneID" id="25264317"/>
<protein>
    <submittedName>
        <fullName evidence="13">Mitochondrial carrier</fullName>
    </submittedName>
</protein>
<organism evidence="13 14">
    <name type="scientific">Tilletiaria anomala (strain ATCC 24038 / CBS 436.72 / UBC 951)</name>
    <dbReference type="NCBI Taxonomy" id="1037660"/>
    <lineage>
        <taxon>Eukaryota</taxon>
        <taxon>Fungi</taxon>
        <taxon>Dikarya</taxon>
        <taxon>Basidiomycota</taxon>
        <taxon>Ustilaginomycotina</taxon>
        <taxon>Exobasidiomycetes</taxon>
        <taxon>Georgefischeriales</taxon>
        <taxon>Tilletiariaceae</taxon>
        <taxon>Tilletiaria</taxon>
    </lineage>
</organism>
<dbReference type="GO" id="GO:0044610">
    <property type="term" value="F:FMN transmembrane transporter activity"/>
    <property type="evidence" value="ECO:0007669"/>
    <property type="project" value="TreeGrafter"/>
</dbReference>
<evidence type="ECO:0000256" key="4">
    <source>
        <dbReference type="ARBA" id="ARBA00022692"/>
    </source>
</evidence>
<dbReference type="Proteomes" id="UP000027361">
    <property type="component" value="Unassembled WGS sequence"/>
</dbReference>
<feature type="transmembrane region" description="Helical" evidence="12">
    <location>
        <begin position="60"/>
        <end position="82"/>
    </location>
</feature>
<keyword evidence="5" id="KW-0677">Repeat</keyword>
<dbReference type="OMA" id="QFMMYEL"/>
<evidence type="ECO:0000256" key="5">
    <source>
        <dbReference type="ARBA" id="ARBA00022737"/>
    </source>
</evidence>
<keyword evidence="14" id="KW-1185">Reference proteome</keyword>